<comment type="similarity">
    <text evidence="14">In the C-terminal section; belongs to the FMN-dependent alpha-hydroxy acid dehydrogenase family.</text>
</comment>
<dbReference type="GO" id="GO:0020037">
    <property type="term" value="F:heme binding"/>
    <property type="evidence" value="ECO:0007669"/>
    <property type="project" value="UniProtKB-UniRule"/>
</dbReference>
<evidence type="ECO:0000256" key="10">
    <source>
        <dbReference type="ARBA" id="ARBA00023002"/>
    </source>
</evidence>
<dbReference type="InterPro" id="IPR001199">
    <property type="entry name" value="Cyt_B5-like_heme/steroid-bd"/>
</dbReference>
<evidence type="ECO:0000256" key="14">
    <source>
        <dbReference type="ARBA" id="ARBA00061137"/>
    </source>
</evidence>
<dbReference type="FunFam" id="3.20.20.70:FF:000062">
    <property type="entry name" value="Cytochrome b2, mitochondrial, putative"/>
    <property type="match status" value="1"/>
</dbReference>
<evidence type="ECO:0000256" key="8">
    <source>
        <dbReference type="ARBA" id="ARBA00022723"/>
    </source>
</evidence>
<comment type="caution">
    <text evidence="25">The sequence shown here is derived from an EMBL/GenBank/DDBJ whole genome shotgun (WGS) entry which is preliminary data.</text>
</comment>
<dbReference type="CDD" id="cd02922">
    <property type="entry name" value="FCB2_FMN"/>
    <property type="match status" value="1"/>
</dbReference>
<evidence type="ECO:0000256" key="9">
    <source>
        <dbReference type="ARBA" id="ARBA00022946"/>
    </source>
</evidence>
<evidence type="ECO:0000259" key="23">
    <source>
        <dbReference type="PROSITE" id="PS50255"/>
    </source>
</evidence>
<comment type="subunit">
    <text evidence="3">Homotetramer.</text>
</comment>
<evidence type="ECO:0000259" key="24">
    <source>
        <dbReference type="PROSITE" id="PS51349"/>
    </source>
</evidence>
<evidence type="ECO:0000256" key="19">
    <source>
        <dbReference type="ARBA" id="ARBA00078774"/>
    </source>
</evidence>
<dbReference type="Pfam" id="PF01070">
    <property type="entry name" value="FMN_dh"/>
    <property type="match status" value="1"/>
</dbReference>
<keyword evidence="12" id="KW-0496">Mitochondrion</keyword>
<evidence type="ECO:0000256" key="3">
    <source>
        <dbReference type="ARBA" id="ARBA00011881"/>
    </source>
</evidence>
<dbReference type="InterPro" id="IPR000262">
    <property type="entry name" value="FMN-dep_DH"/>
</dbReference>
<evidence type="ECO:0000256" key="4">
    <source>
        <dbReference type="ARBA" id="ARBA00022448"/>
    </source>
</evidence>
<comment type="similarity">
    <text evidence="15">In the N-terminal section; belongs to the cytochrome b5 family.</text>
</comment>
<evidence type="ECO:0000256" key="13">
    <source>
        <dbReference type="ARBA" id="ARBA00052399"/>
    </source>
</evidence>
<dbReference type="InterPro" id="IPR013785">
    <property type="entry name" value="Aldolase_TIM"/>
</dbReference>
<comment type="similarity">
    <text evidence="21">Belongs to the cytochrome b5 family.</text>
</comment>
<dbReference type="PRINTS" id="PR00363">
    <property type="entry name" value="CYTOCHROMEB5"/>
</dbReference>
<dbReference type="Pfam" id="PF00173">
    <property type="entry name" value="Cyt-b5"/>
    <property type="match status" value="1"/>
</dbReference>
<comment type="subcellular location">
    <subcellularLocation>
        <location evidence="2">Mitochondrion intermembrane space</location>
    </subcellularLocation>
</comment>
<feature type="coiled-coil region" evidence="22">
    <location>
        <begin position="74"/>
        <end position="103"/>
    </location>
</feature>
<accession>A0A8H7SFX6</accession>
<evidence type="ECO:0000256" key="18">
    <source>
        <dbReference type="ARBA" id="ARBA00075949"/>
    </source>
</evidence>
<dbReference type="InterPro" id="IPR008259">
    <property type="entry name" value="FMN_hydac_DH_AS"/>
</dbReference>
<dbReference type="SUPFAM" id="SSF55856">
    <property type="entry name" value="Cytochrome b5-like heme/steroid binding domain"/>
    <property type="match status" value="1"/>
</dbReference>
<evidence type="ECO:0000256" key="7">
    <source>
        <dbReference type="ARBA" id="ARBA00022643"/>
    </source>
</evidence>
<evidence type="ECO:0000256" key="15">
    <source>
        <dbReference type="ARBA" id="ARBA00061589"/>
    </source>
</evidence>
<dbReference type="EC" id="1.1.2.3" evidence="16"/>
<evidence type="ECO:0000256" key="21">
    <source>
        <dbReference type="RuleBase" id="RU362121"/>
    </source>
</evidence>
<dbReference type="PROSITE" id="PS00191">
    <property type="entry name" value="CYTOCHROME_B5_1"/>
    <property type="match status" value="1"/>
</dbReference>
<evidence type="ECO:0000256" key="12">
    <source>
        <dbReference type="ARBA" id="ARBA00023128"/>
    </source>
</evidence>
<evidence type="ECO:0000256" key="20">
    <source>
        <dbReference type="ARBA" id="ARBA00078938"/>
    </source>
</evidence>
<dbReference type="PROSITE" id="PS00557">
    <property type="entry name" value="FMN_HYDROXY_ACID_DH_1"/>
    <property type="match status" value="1"/>
</dbReference>
<dbReference type="GO" id="GO:0004460">
    <property type="term" value="F:L-lactate dehydrogenase (cytochrome) activity"/>
    <property type="evidence" value="ECO:0007669"/>
    <property type="project" value="UniProtKB-EC"/>
</dbReference>
<dbReference type="EMBL" id="JAEPRB010000005">
    <property type="protein sequence ID" value="KAG2227703.1"/>
    <property type="molecule type" value="Genomic_DNA"/>
</dbReference>
<keyword evidence="5 21" id="KW-0349">Heme</keyword>
<dbReference type="SMART" id="SM01117">
    <property type="entry name" value="Cyt-b5"/>
    <property type="match status" value="1"/>
</dbReference>
<evidence type="ECO:0000313" key="25">
    <source>
        <dbReference type="EMBL" id="KAG2227703.1"/>
    </source>
</evidence>
<dbReference type="GO" id="GO:0046872">
    <property type="term" value="F:metal ion binding"/>
    <property type="evidence" value="ECO:0007669"/>
    <property type="project" value="UniProtKB-UniRule"/>
</dbReference>
<keyword evidence="7" id="KW-0288">FMN</keyword>
<evidence type="ECO:0000256" key="11">
    <source>
        <dbReference type="ARBA" id="ARBA00023004"/>
    </source>
</evidence>
<comment type="cofactor">
    <cofactor evidence="1">
        <name>FMN</name>
        <dbReference type="ChEBI" id="CHEBI:58210"/>
    </cofactor>
</comment>
<dbReference type="PANTHER" id="PTHR10578">
    <property type="entry name" value="S -2-HYDROXY-ACID OXIDASE-RELATED"/>
    <property type="match status" value="1"/>
</dbReference>
<keyword evidence="11 21" id="KW-0408">Iron</keyword>
<dbReference type="Gene3D" id="3.20.20.70">
    <property type="entry name" value="Aldolase class I"/>
    <property type="match status" value="1"/>
</dbReference>
<dbReference type="Proteomes" id="UP000646827">
    <property type="component" value="Unassembled WGS sequence"/>
</dbReference>
<evidence type="ECO:0000256" key="6">
    <source>
        <dbReference type="ARBA" id="ARBA00022630"/>
    </source>
</evidence>
<name>A0A8H7SFX6_9FUNG</name>
<evidence type="ECO:0000256" key="22">
    <source>
        <dbReference type="SAM" id="Coils"/>
    </source>
</evidence>
<dbReference type="AlphaFoldDB" id="A0A8H7SFX6"/>
<evidence type="ECO:0000256" key="2">
    <source>
        <dbReference type="ARBA" id="ARBA00004569"/>
    </source>
</evidence>
<reference evidence="25 26" key="1">
    <citation type="submission" date="2020-12" db="EMBL/GenBank/DDBJ databases">
        <title>Metabolic potential, ecology and presence of endohyphal bacteria is reflected in genomic diversity of Mucoromycotina.</title>
        <authorList>
            <person name="Muszewska A."/>
            <person name="Okrasinska A."/>
            <person name="Steczkiewicz K."/>
            <person name="Drgas O."/>
            <person name="Orlowska M."/>
            <person name="Perlinska-Lenart U."/>
            <person name="Aleksandrzak-Piekarczyk T."/>
            <person name="Szatraj K."/>
            <person name="Zielenkiewicz U."/>
            <person name="Pilsyk S."/>
            <person name="Malc E."/>
            <person name="Mieczkowski P."/>
            <person name="Kruszewska J.S."/>
            <person name="Biernat P."/>
            <person name="Pawlowska J."/>
        </authorList>
    </citation>
    <scope>NUCLEOTIDE SEQUENCE [LARGE SCALE GENOMIC DNA]</scope>
    <source>
        <strain evidence="25 26">CBS 142.35</strain>
    </source>
</reference>
<sequence>MATISLQEIAQHDKKDDLWVILYGKVYDLTQFLPEHPGGQKIILKFAGKDATKAFERQHPPSIIDQYLSPDVCIGQAEVNNEEEELQEEETEEDKRVKLAREKMPRLEEMYNTFDFESVAKNILKADAWGYFNSGANDEISMRENHNAFHRIWLRPRVMVDVANIDMTTKMLGDKTSFPLYISATALNKMAHPDGEKTLAVAAGNQGVIQMIPTLASYSIDDIVGARIHPDQPQWFQLYVHKDRSIAKRMVEHAESKGIKGLFITVDTATLGRREKDMRQKYVHEGPAELQGEELNREGGVATASSGIIDMTLNWKDIAWFKSITKLPIVLKGIQTWEDAVLAARYGCAGIVISNHGGRQLDFAPSPIEILPEVMDALKREGLENSLEVYIDGGIRRGSDIFKAIALGAKGVGIGRPTLYAMAGYGFKGVEKLLQLYQDELEMCMRLMGARTIADIKPEMVDTRNLKDHFVANPTDYLAKNAYEKMVPRGNISKL</sequence>
<dbReference type="SUPFAM" id="SSF51395">
    <property type="entry name" value="FMN-linked oxidoreductases"/>
    <property type="match status" value="1"/>
</dbReference>
<organism evidence="25 26">
    <name type="scientific">Circinella minor</name>
    <dbReference type="NCBI Taxonomy" id="1195481"/>
    <lineage>
        <taxon>Eukaryota</taxon>
        <taxon>Fungi</taxon>
        <taxon>Fungi incertae sedis</taxon>
        <taxon>Mucoromycota</taxon>
        <taxon>Mucoromycotina</taxon>
        <taxon>Mucoromycetes</taxon>
        <taxon>Mucorales</taxon>
        <taxon>Lichtheimiaceae</taxon>
        <taxon>Circinella</taxon>
    </lineage>
</organism>
<dbReference type="OrthoDB" id="1925334at2759"/>
<dbReference type="PROSITE" id="PS51349">
    <property type="entry name" value="FMN_HYDROXY_ACID_DH_2"/>
    <property type="match status" value="1"/>
</dbReference>
<keyword evidence="22" id="KW-0175">Coiled coil</keyword>
<keyword evidence="8 21" id="KW-0479">Metal-binding</keyword>
<dbReference type="GO" id="GO:0005758">
    <property type="term" value="C:mitochondrial intermembrane space"/>
    <property type="evidence" value="ECO:0007669"/>
    <property type="project" value="UniProtKB-SubCell"/>
</dbReference>
<evidence type="ECO:0000256" key="5">
    <source>
        <dbReference type="ARBA" id="ARBA00022617"/>
    </source>
</evidence>
<evidence type="ECO:0000313" key="26">
    <source>
        <dbReference type="Proteomes" id="UP000646827"/>
    </source>
</evidence>
<feature type="domain" description="FMN hydroxy acid dehydrogenase" evidence="24">
    <location>
        <begin position="105"/>
        <end position="466"/>
    </location>
</feature>
<dbReference type="InterPro" id="IPR037458">
    <property type="entry name" value="L-MDH/L-LDH_FMN-bd"/>
</dbReference>
<dbReference type="PROSITE" id="PS50255">
    <property type="entry name" value="CYTOCHROME_B5_2"/>
    <property type="match status" value="1"/>
</dbReference>
<keyword evidence="9" id="KW-0809">Transit peptide</keyword>
<evidence type="ECO:0000256" key="1">
    <source>
        <dbReference type="ARBA" id="ARBA00001917"/>
    </source>
</evidence>
<comment type="catalytic activity">
    <reaction evidence="13">
        <text>(S)-lactate + 2 Fe(III)-[cytochrome c] = 2 Fe(II)-[cytochrome c] + pyruvate + 2 H(+)</text>
        <dbReference type="Rhea" id="RHEA:19909"/>
        <dbReference type="Rhea" id="RHEA-COMP:10350"/>
        <dbReference type="Rhea" id="RHEA-COMP:14399"/>
        <dbReference type="ChEBI" id="CHEBI:15361"/>
        <dbReference type="ChEBI" id="CHEBI:15378"/>
        <dbReference type="ChEBI" id="CHEBI:16651"/>
        <dbReference type="ChEBI" id="CHEBI:29033"/>
        <dbReference type="ChEBI" id="CHEBI:29034"/>
        <dbReference type="EC" id="1.1.2.3"/>
    </reaction>
    <physiologicalReaction direction="left-to-right" evidence="13">
        <dbReference type="Rhea" id="RHEA:19910"/>
    </physiologicalReaction>
</comment>
<keyword evidence="10" id="KW-0560">Oxidoreductase</keyword>
<feature type="domain" description="Cytochrome b5 heme-binding" evidence="23">
    <location>
        <begin position="1"/>
        <end position="78"/>
    </location>
</feature>
<gene>
    <name evidence="25" type="ORF">INT45_004745</name>
</gene>
<dbReference type="InterPro" id="IPR037396">
    <property type="entry name" value="FMN_HAD"/>
</dbReference>
<dbReference type="PANTHER" id="PTHR10578:SF148">
    <property type="entry name" value="L-LACTATE DEHYDROGENASE (CYTOCHROME)"/>
    <property type="match status" value="1"/>
</dbReference>
<keyword evidence="26" id="KW-1185">Reference proteome</keyword>
<dbReference type="FunFam" id="3.10.120.10:FF:000009">
    <property type="entry name" value="Cytochrome b2, mitochondrial, putative"/>
    <property type="match status" value="1"/>
</dbReference>
<evidence type="ECO:0000256" key="17">
    <source>
        <dbReference type="ARBA" id="ARBA00068515"/>
    </source>
</evidence>
<dbReference type="Gene3D" id="3.10.120.10">
    <property type="entry name" value="Cytochrome b5-like heme/steroid binding domain"/>
    <property type="match status" value="1"/>
</dbReference>
<dbReference type="InterPro" id="IPR018506">
    <property type="entry name" value="Cyt_B5_heme-BS"/>
</dbReference>
<protein>
    <recommendedName>
        <fullName evidence="17">L-lactate dehydrogenase (cytochrome)</fullName>
        <ecNumber evidence="16">1.1.2.3</ecNumber>
    </recommendedName>
    <alternativeName>
        <fullName evidence="19">Cytochrome b2</fullName>
    </alternativeName>
    <alternativeName>
        <fullName evidence="18">Flavocytochrome b2</fullName>
    </alternativeName>
    <alternativeName>
        <fullName evidence="20">L-lactate ferricytochrome c oxidoreductase</fullName>
    </alternativeName>
</protein>
<evidence type="ECO:0000256" key="16">
    <source>
        <dbReference type="ARBA" id="ARBA00066458"/>
    </source>
</evidence>
<keyword evidence="4" id="KW-0813">Transport</keyword>
<keyword evidence="6" id="KW-0285">Flavoprotein</keyword>
<dbReference type="InterPro" id="IPR036400">
    <property type="entry name" value="Cyt_B5-like_heme/steroid_sf"/>
</dbReference>
<proteinExistence type="inferred from homology"/>